<dbReference type="EMBL" id="CM034397">
    <property type="protein sequence ID" value="KAJ0177671.1"/>
    <property type="molecule type" value="Genomic_DNA"/>
</dbReference>
<reference evidence="1 2" key="1">
    <citation type="journal article" date="2021" name="Front. Genet.">
        <title>Chromosome-Level Genome Assembly Reveals Significant Gene Expansion in the Toll and IMD Signaling Pathways of Dendrolimus kikuchii.</title>
        <authorList>
            <person name="Zhou J."/>
            <person name="Wu P."/>
            <person name="Xiong Z."/>
            <person name="Liu N."/>
            <person name="Zhao N."/>
            <person name="Ji M."/>
            <person name="Qiu Y."/>
            <person name="Yang B."/>
        </authorList>
    </citation>
    <scope>NUCLEOTIDE SEQUENCE [LARGE SCALE GENOMIC DNA]</scope>
    <source>
        <strain evidence="1">Ann1</strain>
    </source>
</reference>
<name>A0ACC1D1E3_9NEOP</name>
<comment type="caution">
    <text evidence="1">The sequence shown here is derived from an EMBL/GenBank/DDBJ whole genome shotgun (WGS) entry which is preliminary data.</text>
</comment>
<dbReference type="Proteomes" id="UP000824533">
    <property type="component" value="Linkage Group LG11"/>
</dbReference>
<evidence type="ECO:0000313" key="2">
    <source>
        <dbReference type="Proteomes" id="UP000824533"/>
    </source>
</evidence>
<gene>
    <name evidence="1" type="ORF">K1T71_006544</name>
</gene>
<keyword evidence="2" id="KW-1185">Reference proteome</keyword>
<evidence type="ECO:0000313" key="1">
    <source>
        <dbReference type="EMBL" id="KAJ0177671.1"/>
    </source>
</evidence>
<accession>A0ACC1D1E3</accession>
<sequence>MRLQKVLMNCMVLFIAAVYVTSRRGNTLIYLNGYKYYHNIGKHNKSSIKKRWLCSTHNNRGCTAKLYTIDNIITNFTVSRQGAKILLFNGYKYTKHREDNILNLIALLCFFSVPIFTTSSATGKPLICLGGYKFFQKRKSNYKITWNCSTHHSKGCRAAITTIDNVIVGRKHAHNHPSTMND</sequence>
<organism evidence="1 2">
    <name type="scientific">Dendrolimus kikuchii</name>
    <dbReference type="NCBI Taxonomy" id="765133"/>
    <lineage>
        <taxon>Eukaryota</taxon>
        <taxon>Metazoa</taxon>
        <taxon>Ecdysozoa</taxon>
        <taxon>Arthropoda</taxon>
        <taxon>Hexapoda</taxon>
        <taxon>Insecta</taxon>
        <taxon>Pterygota</taxon>
        <taxon>Neoptera</taxon>
        <taxon>Endopterygota</taxon>
        <taxon>Lepidoptera</taxon>
        <taxon>Glossata</taxon>
        <taxon>Ditrysia</taxon>
        <taxon>Bombycoidea</taxon>
        <taxon>Lasiocampidae</taxon>
        <taxon>Dendrolimus</taxon>
    </lineage>
</organism>
<protein>
    <submittedName>
        <fullName evidence="1">Uncharacterized protein</fullName>
    </submittedName>
</protein>
<proteinExistence type="predicted"/>